<sequence>MPFSHAEGFVNDIYHIRSLFKLSYVNEHSLMPDIRHKLHP</sequence>
<evidence type="ECO:0000313" key="2">
    <source>
        <dbReference type="Proteomes" id="UP000262177"/>
    </source>
</evidence>
<proteinExistence type="predicted"/>
<organism evidence="1 2">
    <name type="scientific">Bifidobacterium bifidum LMG 13195</name>
    <dbReference type="NCBI Taxonomy" id="1207542"/>
    <lineage>
        <taxon>Bacteria</taxon>
        <taxon>Bacillati</taxon>
        <taxon>Actinomycetota</taxon>
        <taxon>Actinomycetes</taxon>
        <taxon>Bifidobacteriales</taxon>
        <taxon>Bifidobacteriaceae</taxon>
        <taxon>Bifidobacterium</taxon>
    </lineage>
</organism>
<dbReference type="EMBL" id="AP018131">
    <property type="protein sequence ID" value="BBA47263.1"/>
    <property type="molecule type" value="Genomic_DNA"/>
</dbReference>
<reference evidence="1 2" key="1">
    <citation type="journal article" date="2017" name="Biosci. Biotechnol. Biochem.">
        <title>Identification and characterization of a sulfoglycosidase from Bifidobacterium bifidum implicated in mucin glycan utilization.</title>
        <authorList>
            <person name="Katoh T."/>
            <person name="Maeshibu T."/>
            <person name="Kikkawa K."/>
            <person name="Gotoh A."/>
            <person name="Tomabechi Y."/>
            <person name="Nakamura M."/>
            <person name="Liao W.-H."/>
            <person name="Yamaguchi M."/>
            <person name="Ashida H."/>
            <person name="Yamamoto K."/>
            <person name="Katayama T."/>
        </authorList>
    </citation>
    <scope>NUCLEOTIDE SEQUENCE [LARGE SCALE GENOMIC DNA]</scope>
    <source>
        <strain evidence="1 2">JCM 7004</strain>
    </source>
</reference>
<accession>A0A286TA81</accession>
<protein>
    <submittedName>
        <fullName evidence="1">Uncharacterized protein</fullName>
    </submittedName>
</protein>
<gene>
    <name evidence="1" type="ORF">BBJK_00322</name>
</gene>
<name>A0A286TA81_BIFBI</name>
<dbReference type="AlphaFoldDB" id="A0A286TA81"/>
<evidence type="ECO:0000313" key="1">
    <source>
        <dbReference type="EMBL" id="BBA47263.1"/>
    </source>
</evidence>
<dbReference type="Proteomes" id="UP000262177">
    <property type="component" value="Chromosome"/>
</dbReference>